<dbReference type="EC" id="1.6.5.-" evidence="6"/>
<dbReference type="RefSeq" id="WP_220748546.1">
    <property type="nucleotide sequence ID" value="NZ_BPFH01000003.1"/>
</dbReference>
<dbReference type="InterPro" id="IPR029039">
    <property type="entry name" value="Flavoprotein-like_sf"/>
</dbReference>
<dbReference type="InterPro" id="IPR023048">
    <property type="entry name" value="NADH:quinone_OxRdtase_FMN_depd"/>
</dbReference>
<evidence type="ECO:0000256" key="4">
    <source>
        <dbReference type="ARBA" id="ARBA00023027"/>
    </source>
</evidence>
<comment type="catalytic activity">
    <reaction evidence="5">
        <text>N,N-dimethyl-1,4-phenylenediamine + anthranilate + 2 NAD(+) = 2-(4-dimethylaminophenyl)diazenylbenzoate + 2 NADH + 2 H(+)</text>
        <dbReference type="Rhea" id="RHEA:55872"/>
        <dbReference type="ChEBI" id="CHEBI:15378"/>
        <dbReference type="ChEBI" id="CHEBI:15783"/>
        <dbReference type="ChEBI" id="CHEBI:16567"/>
        <dbReference type="ChEBI" id="CHEBI:57540"/>
        <dbReference type="ChEBI" id="CHEBI:57945"/>
        <dbReference type="ChEBI" id="CHEBI:71579"/>
        <dbReference type="EC" id="1.7.1.17"/>
    </reaction>
    <physiologicalReaction direction="right-to-left" evidence="5">
        <dbReference type="Rhea" id="RHEA:55874"/>
    </physiologicalReaction>
</comment>
<dbReference type="HAMAP" id="MF_01216">
    <property type="entry name" value="Azoreductase_type1"/>
    <property type="match status" value="1"/>
</dbReference>
<evidence type="ECO:0000313" key="9">
    <source>
        <dbReference type="Proteomes" id="UP000786693"/>
    </source>
</evidence>
<keyword evidence="4 6" id="KW-0520">NAD</keyword>
<keyword evidence="3 6" id="KW-0560">Oxidoreductase</keyword>
<dbReference type="Pfam" id="PF02525">
    <property type="entry name" value="Flavodoxin_2"/>
    <property type="match status" value="1"/>
</dbReference>
<keyword evidence="9" id="KW-1185">Reference proteome</keyword>
<comment type="cofactor">
    <cofactor evidence="6">
        <name>FMN</name>
        <dbReference type="ChEBI" id="CHEBI:58210"/>
    </cofactor>
    <text evidence="6">Binds 1 FMN per subunit.</text>
</comment>
<accession>A0ABQ4NLN8</accession>
<name>A0ABQ4NLN8_9RHOB</name>
<gene>
    <name evidence="6 8" type="primary">azoR</name>
    <name evidence="8" type="ORF">JANAI62_16450</name>
</gene>
<feature type="domain" description="Flavodoxin-like fold" evidence="7">
    <location>
        <begin position="3"/>
        <end position="189"/>
    </location>
</feature>
<comment type="caution">
    <text evidence="6">Lacks conserved residue(s) required for the propagation of feature annotation.</text>
</comment>
<evidence type="ECO:0000256" key="6">
    <source>
        <dbReference type="HAMAP-Rule" id="MF_01216"/>
    </source>
</evidence>
<evidence type="ECO:0000256" key="1">
    <source>
        <dbReference type="ARBA" id="ARBA00022630"/>
    </source>
</evidence>
<feature type="binding site" evidence="6">
    <location>
        <position position="10"/>
    </location>
    <ligand>
        <name>FMN</name>
        <dbReference type="ChEBI" id="CHEBI:58210"/>
    </ligand>
</feature>
<dbReference type="InterPro" id="IPR050104">
    <property type="entry name" value="FMN-dep_NADH:Q_OxRdtase_AzoR1"/>
</dbReference>
<proteinExistence type="inferred from homology"/>
<organism evidence="8 9">
    <name type="scientific">Jannaschia pagri</name>
    <dbReference type="NCBI Taxonomy" id="2829797"/>
    <lineage>
        <taxon>Bacteria</taxon>
        <taxon>Pseudomonadati</taxon>
        <taxon>Pseudomonadota</taxon>
        <taxon>Alphaproteobacteria</taxon>
        <taxon>Rhodobacterales</taxon>
        <taxon>Roseobacteraceae</taxon>
        <taxon>Jannaschia</taxon>
    </lineage>
</organism>
<keyword evidence="2 6" id="KW-0288">FMN</keyword>
<dbReference type="EMBL" id="BPFH01000003">
    <property type="protein sequence ID" value="GIT95022.1"/>
    <property type="molecule type" value="Genomic_DNA"/>
</dbReference>
<dbReference type="InterPro" id="IPR003680">
    <property type="entry name" value="Flavodoxin_fold"/>
</dbReference>
<dbReference type="SUPFAM" id="SSF52218">
    <property type="entry name" value="Flavoproteins"/>
    <property type="match status" value="1"/>
</dbReference>
<comment type="similarity">
    <text evidence="6">Belongs to the azoreductase type 1 family.</text>
</comment>
<dbReference type="Proteomes" id="UP000786693">
    <property type="component" value="Unassembled WGS sequence"/>
</dbReference>
<evidence type="ECO:0000256" key="5">
    <source>
        <dbReference type="ARBA" id="ARBA00048542"/>
    </source>
</evidence>
<keyword evidence="1 6" id="KW-0285">Flavoprotein</keyword>
<comment type="subunit">
    <text evidence="6">Homodimer.</text>
</comment>
<protein>
    <recommendedName>
        <fullName evidence="6">FMN dependent NADH:quinone oxidoreductase</fullName>
        <ecNumber evidence="6">1.6.5.-</ecNumber>
    </recommendedName>
    <alternativeName>
        <fullName evidence="6">Azo-dye reductase</fullName>
    </alternativeName>
    <alternativeName>
        <fullName evidence="6">FMN-dependent NADH-azo compound oxidoreductase</fullName>
    </alternativeName>
    <alternativeName>
        <fullName evidence="6">FMN-dependent NADH-azoreductase</fullName>
        <ecNumber evidence="6">1.7.1.17</ecNumber>
    </alternativeName>
</protein>
<evidence type="ECO:0000256" key="2">
    <source>
        <dbReference type="ARBA" id="ARBA00022643"/>
    </source>
</evidence>
<dbReference type="Gene3D" id="3.40.50.360">
    <property type="match status" value="1"/>
</dbReference>
<dbReference type="PANTHER" id="PTHR43741">
    <property type="entry name" value="FMN-DEPENDENT NADH-AZOREDUCTASE 1"/>
    <property type="match status" value="1"/>
</dbReference>
<sequence>MSHILQIDASARTEGSVTRDLTRQIAARLGGTVDHLDLAATPLPQLTEDWVGANFTPVGDRTDAQKAVLSQSDDLIARVQAADTLVIGLPIYNFGLPSALKAWIDLIARAGVTFSYSPDGPKGLLTGKRAVIAVASGGTPVDSEIDYATPYLRHALGFIGIHDVTVIAADALGSDSDTKLAAATGQIEALAA</sequence>
<dbReference type="EC" id="1.7.1.17" evidence="6"/>
<comment type="function">
    <text evidence="6">Also exhibits azoreductase activity. Catalyzes the reductive cleavage of the azo bond in aromatic azo compounds to the corresponding amines.</text>
</comment>
<evidence type="ECO:0000313" key="8">
    <source>
        <dbReference type="EMBL" id="GIT95022.1"/>
    </source>
</evidence>
<evidence type="ECO:0000256" key="3">
    <source>
        <dbReference type="ARBA" id="ARBA00023002"/>
    </source>
</evidence>
<dbReference type="PANTHER" id="PTHR43741:SF2">
    <property type="entry name" value="FMN-DEPENDENT NADH:QUINONE OXIDOREDUCTASE"/>
    <property type="match status" value="1"/>
</dbReference>
<evidence type="ECO:0000259" key="7">
    <source>
        <dbReference type="Pfam" id="PF02525"/>
    </source>
</evidence>
<comment type="function">
    <text evidence="6">Quinone reductase that provides resistance to thiol-specific stress caused by electrophilic quinones.</text>
</comment>
<comment type="caution">
    <text evidence="8">The sequence shown here is derived from an EMBL/GenBank/DDBJ whole genome shotgun (WGS) entry which is preliminary data.</text>
</comment>
<reference evidence="8 9" key="1">
    <citation type="submission" date="2021-05" db="EMBL/GenBank/DDBJ databases">
        <title>Bacteria Genome sequencing.</title>
        <authorList>
            <person name="Takabe Y."/>
            <person name="Nakajima Y."/>
            <person name="Suzuki S."/>
            <person name="Shiozaki T."/>
        </authorList>
    </citation>
    <scope>NUCLEOTIDE SEQUENCE [LARGE SCALE GENOMIC DNA]</scope>
    <source>
        <strain evidence="8 9">AI_62</strain>
    </source>
</reference>
<comment type="catalytic activity">
    <reaction evidence="6">
        <text>2 a quinone + NADH + H(+) = 2 a 1,4-benzosemiquinone + NAD(+)</text>
        <dbReference type="Rhea" id="RHEA:65952"/>
        <dbReference type="ChEBI" id="CHEBI:15378"/>
        <dbReference type="ChEBI" id="CHEBI:57540"/>
        <dbReference type="ChEBI" id="CHEBI:57945"/>
        <dbReference type="ChEBI" id="CHEBI:132124"/>
        <dbReference type="ChEBI" id="CHEBI:134225"/>
    </reaction>
</comment>